<dbReference type="InterPro" id="IPR018392">
    <property type="entry name" value="LysM"/>
</dbReference>
<dbReference type="PANTHER" id="PTHR21666">
    <property type="entry name" value="PEPTIDASE-RELATED"/>
    <property type="match status" value="1"/>
</dbReference>
<dbReference type="Gene3D" id="2.70.70.10">
    <property type="entry name" value="Glucose Permease (Domain IIA)"/>
    <property type="match status" value="1"/>
</dbReference>
<comment type="caution">
    <text evidence="2">The sequence shown here is derived from an EMBL/GenBank/DDBJ whole genome shotgun (WGS) entry which is preliminary data.</text>
</comment>
<dbReference type="SUPFAM" id="SSF51261">
    <property type="entry name" value="Duplicated hybrid motif"/>
    <property type="match status" value="1"/>
</dbReference>
<protein>
    <recommendedName>
        <fullName evidence="1">LysM domain-containing protein</fullName>
    </recommendedName>
</protein>
<evidence type="ECO:0000259" key="1">
    <source>
        <dbReference type="PROSITE" id="PS51782"/>
    </source>
</evidence>
<dbReference type="Gene3D" id="3.10.350.10">
    <property type="entry name" value="LysM domain"/>
    <property type="match status" value="2"/>
</dbReference>
<proteinExistence type="predicted"/>
<feature type="domain" description="LysM" evidence="1">
    <location>
        <begin position="160"/>
        <end position="204"/>
    </location>
</feature>
<dbReference type="EMBL" id="PFCP01000021">
    <property type="protein sequence ID" value="PIR69042.1"/>
    <property type="molecule type" value="Genomic_DNA"/>
</dbReference>
<feature type="domain" description="LysM" evidence="1">
    <location>
        <begin position="110"/>
        <end position="154"/>
    </location>
</feature>
<name>A0A2J0JJ01_9BACT</name>
<dbReference type="CDD" id="cd00118">
    <property type="entry name" value="LysM"/>
    <property type="match status" value="2"/>
</dbReference>
<dbReference type="SUPFAM" id="SSF54106">
    <property type="entry name" value="LysM domain"/>
    <property type="match status" value="2"/>
</dbReference>
<dbReference type="Pfam" id="PF01551">
    <property type="entry name" value="Peptidase_M23"/>
    <property type="match status" value="1"/>
</dbReference>
<sequence length="349" mass="36971">MLSGTLFVPINAKAGFFSSILGNEASAGIVDSISAINIIKNSQNMDLPQADPSSFVAIVEKNKNNKTNDNNIESSADVNIVSENALLPVINHIIIPGEIDAGDSYSDQISVYVVRKGDSISEIADMFDVSINTILWANDMKKGEKLKEGDTLIILPISGVKHTVLKGQTLKGIAKKYNVNVSDIASFNGIAPDSQLALGDELIIPDAEMIDTESPKPRTNSVNTTKTSLKTLIGYFINPVPEYKRKSQGLHGNNGVDLAAPTGTPIVAAASGTVLLARNGYNGGYGNMVIVKHPNSTQTLYAHMSKLGTHTGVEVSKGQVIGYVGSTGHSTGPHLHFEVHGAKNPAVDL</sequence>
<evidence type="ECO:0000313" key="2">
    <source>
        <dbReference type="EMBL" id="PIR69042.1"/>
    </source>
</evidence>
<gene>
    <name evidence="2" type="ORF">COU48_00735</name>
</gene>
<evidence type="ECO:0000313" key="3">
    <source>
        <dbReference type="Proteomes" id="UP000228613"/>
    </source>
</evidence>
<dbReference type="SMART" id="SM00257">
    <property type="entry name" value="LysM"/>
    <property type="match status" value="2"/>
</dbReference>
<reference evidence="3" key="1">
    <citation type="submission" date="2017-09" db="EMBL/GenBank/DDBJ databases">
        <title>Depth-based differentiation of microbial function through sediment-hosted aquifers and enrichment of novel symbionts in the deep terrestrial subsurface.</title>
        <authorList>
            <person name="Probst A.J."/>
            <person name="Ladd B."/>
            <person name="Jarett J.K."/>
            <person name="Geller-Mcgrath D.E."/>
            <person name="Sieber C.M.K."/>
            <person name="Emerson J.B."/>
            <person name="Anantharaman K."/>
            <person name="Thomas B.C."/>
            <person name="Malmstrom R."/>
            <person name="Stieglmeier M."/>
            <person name="Klingl A."/>
            <person name="Woyke T."/>
            <person name="Ryan C.M."/>
            <person name="Banfield J.F."/>
        </authorList>
    </citation>
    <scope>NUCLEOTIDE SEQUENCE [LARGE SCALE GENOMIC DNA]</scope>
</reference>
<dbReference type="PANTHER" id="PTHR21666:SF270">
    <property type="entry name" value="MUREIN HYDROLASE ACTIVATOR ENVC"/>
    <property type="match status" value="1"/>
</dbReference>
<dbReference type="InterPro" id="IPR016047">
    <property type="entry name" value="M23ase_b-sheet_dom"/>
</dbReference>
<organism evidence="2 3">
    <name type="scientific">Candidatus Nomurabacteria bacterium CG10_big_fil_rev_8_21_14_0_10_03_31_7</name>
    <dbReference type="NCBI Taxonomy" id="1974730"/>
    <lineage>
        <taxon>Bacteria</taxon>
        <taxon>Candidatus Nomuraibacteriota</taxon>
    </lineage>
</organism>
<dbReference type="Pfam" id="PF01476">
    <property type="entry name" value="LysM"/>
    <property type="match status" value="2"/>
</dbReference>
<dbReference type="InterPro" id="IPR011055">
    <property type="entry name" value="Dup_hybrid_motif"/>
</dbReference>
<accession>A0A2J0JJ01</accession>
<dbReference type="GO" id="GO:0004222">
    <property type="term" value="F:metalloendopeptidase activity"/>
    <property type="evidence" value="ECO:0007669"/>
    <property type="project" value="TreeGrafter"/>
</dbReference>
<dbReference type="CDD" id="cd12797">
    <property type="entry name" value="M23_peptidase"/>
    <property type="match status" value="1"/>
</dbReference>
<dbReference type="AlphaFoldDB" id="A0A2J0JJ01"/>
<dbReference type="InterPro" id="IPR036779">
    <property type="entry name" value="LysM_dom_sf"/>
</dbReference>
<dbReference type="Proteomes" id="UP000228613">
    <property type="component" value="Unassembled WGS sequence"/>
</dbReference>
<dbReference type="InterPro" id="IPR050570">
    <property type="entry name" value="Cell_wall_metabolism_enzyme"/>
</dbReference>
<dbReference type="PROSITE" id="PS51782">
    <property type="entry name" value="LYSM"/>
    <property type="match status" value="2"/>
</dbReference>